<evidence type="ECO:0000256" key="1">
    <source>
        <dbReference type="SAM" id="MobiDB-lite"/>
    </source>
</evidence>
<organism evidence="2 3">
    <name type="scientific">Petrolisthes cinctipes</name>
    <name type="common">Flat porcelain crab</name>
    <dbReference type="NCBI Taxonomy" id="88211"/>
    <lineage>
        <taxon>Eukaryota</taxon>
        <taxon>Metazoa</taxon>
        <taxon>Ecdysozoa</taxon>
        <taxon>Arthropoda</taxon>
        <taxon>Crustacea</taxon>
        <taxon>Multicrustacea</taxon>
        <taxon>Malacostraca</taxon>
        <taxon>Eumalacostraca</taxon>
        <taxon>Eucarida</taxon>
        <taxon>Decapoda</taxon>
        <taxon>Pleocyemata</taxon>
        <taxon>Anomura</taxon>
        <taxon>Galatheoidea</taxon>
        <taxon>Porcellanidae</taxon>
        <taxon>Petrolisthes</taxon>
    </lineage>
</organism>
<evidence type="ECO:0000313" key="3">
    <source>
        <dbReference type="Proteomes" id="UP001286313"/>
    </source>
</evidence>
<gene>
    <name evidence="2" type="ORF">Pcinc_030481</name>
</gene>
<accession>A0AAE1K601</accession>
<feature type="compositionally biased region" description="Basic and acidic residues" evidence="1">
    <location>
        <begin position="1"/>
        <end position="14"/>
    </location>
</feature>
<proteinExistence type="predicted"/>
<dbReference type="Proteomes" id="UP001286313">
    <property type="component" value="Unassembled WGS sequence"/>
</dbReference>
<dbReference type="EMBL" id="JAWQEG010003938">
    <property type="protein sequence ID" value="KAK3863783.1"/>
    <property type="molecule type" value="Genomic_DNA"/>
</dbReference>
<reference evidence="2" key="1">
    <citation type="submission" date="2023-10" db="EMBL/GenBank/DDBJ databases">
        <title>Genome assemblies of two species of porcelain crab, Petrolisthes cinctipes and Petrolisthes manimaculis (Anomura: Porcellanidae).</title>
        <authorList>
            <person name="Angst P."/>
        </authorList>
    </citation>
    <scope>NUCLEOTIDE SEQUENCE</scope>
    <source>
        <strain evidence="2">PB745_01</strain>
        <tissue evidence="2">Gill</tissue>
    </source>
</reference>
<comment type="caution">
    <text evidence="2">The sequence shown here is derived from an EMBL/GenBank/DDBJ whole genome shotgun (WGS) entry which is preliminary data.</text>
</comment>
<feature type="compositionally biased region" description="Basic and acidic residues" evidence="1">
    <location>
        <begin position="298"/>
        <end position="308"/>
    </location>
</feature>
<feature type="region of interest" description="Disordered" evidence="1">
    <location>
        <begin position="263"/>
        <end position="308"/>
    </location>
</feature>
<dbReference type="AlphaFoldDB" id="A0AAE1K601"/>
<evidence type="ECO:0000313" key="2">
    <source>
        <dbReference type="EMBL" id="KAK3863783.1"/>
    </source>
</evidence>
<keyword evidence="3" id="KW-1185">Reference proteome</keyword>
<sequence>MGKEVREMDVGGKEGRRKGCTVKREREREWASPTPLLHLRPHQHYYHTSGLTNTTTYTSGLTHTTTTPQALPTPHYILSSTTHTTTTPQALPTPHYILSGTTHTTLPHLRPHHPHHYHTLGLTHTTLPHLRPHPHHTTTPQASPPTPYILSGTTHTTTTSPASPLTPYIPSGTTHTTTNRVNKHLHHDLPYDLPYTLYRHLHDLPYTLDRHLHHDLPYTIDRHLHHLPYTIDRHLHHLPYTHYTHLHHDLPYPENVAILKGDHHEHKSGPCKTNPLQERRNKSLAPTSAPITHSPPAIKERRYEPRFL</sequence>
<feature type="region of interest" description="Disordered" evidence="1">
    <location>
        <begin position="1"/>
        <end position="27"/>
    </location>
</feature>
<protein>
    <submittedName>
        <fullName evidence="2">Uncharacterized protein</fullName>
    </submittedName>
</protein>
<name>A0AAE1K601_PETCI</name>